<dbReference type="CDD" id="cd02208">
    <property type="entry name" value="cupin_RmlC-like"/>
    <property type="match status" value="1"/>
</dbReference>
<organism evidence="1 2">
    <name type="scientific">Diplodia corticola</name>
    <dbReference type="NCBI Taxonomy" id="236234"/>
    <lineage>
        <taxon>Eukaryota</taxon>
        <taxon>Fungi</taxon>
        <taxon>Dikarya</taxon>
        <taxon>Ascomycota</taxon>
        <taxon>Pezizomycotina</taxon>
        <taxon>Dothideomycetes</taxon>
        <taxon>Dothideomycetes incertae sedis</taxon>
        <taxon>Botryosphaeriales</taxon>
        <taxon>Botryosphaeriaceae</taxon>
        <taxon>Diplodia</taxon>
    </lineage>
</organism>
<dbReference type="Proteomes" id="UP000183809">
    <property type="component" value="Unassembled WGS sequence"/>
</dbReference>
<evidence type="ECO:0008006" key="3">
    <source>
        <dbReference type="Google" id="ProtNLM"/>
    </source>
</evidence>
<evidence type="ECO:0000313" key="1">
    <source>
        <dbReference type="EMBL" id="OJD35203.1"/>
    </source>
</evidence>
<sequence length="235" mass="26624">MLSGDAKLTSVIKRPLPDAVTYDLSHSDYVVVTLPAGSTWSSGLHWHERHVEYLRVIKGNIRVRLGDTVQIISAPESAGVREIKVEKNTHHEWSREAVDGEDVVVMERTEPQDGEKAIFFWNLNGVVLDAPKTPKTTLDQFLREIRLHLELFTIFRSLDNFPVFLDLAGSRAGGYLKSRQPSLPLLVEWFTTHFLLEAAAVLAVIWGIEPVQRKYTPQDAFNHWQGRDSGKPKCD</sequence>
<gene>
    <name evidence="1" type="ORF">BKCO1_1800049</name>
</gene>
<dbReference type="GeneID" id="31012085"/>
<protein>
    <recommendedName>
        <fullName evidence="3">Cupin 2 conserved barrel domain-containing protein</fullName>
    </recommendedName>
</protein>
<accession>A0A1J9RRP2</accession>
<dbReference type="InterPro" id="IPR011051">
    <property type="entry name" value="RmlC_Cupin_sf"/>
</dbReference>
<comment type="caution">
    <text evidence="1">The sequence shown here is derived from an EMBL/GenBank/DDBJ whole genome shotgun (WGS) entry which is preliminary data.</text>
</comment>
<dbReference type="RefSeq" id="XP_020131463.1">
    <property type="nucleotide sequence ID" value="XM_020271826.1"/>
</dbReference>
<dbReference type="InterPro" id="IPR014710">
    <property type="entry name" value="RmlC-like_jellyroll"/>
</dbReference>
<dbReference type="Gene3D" id="2.60.120.10">
    <property type="entry name" value="Jelly Rolls"/>
    <property type="match status" value="1"/>
</dbReference>
<reference evidence="1 2" key="1">
    <citation type="submission" date="2016-10" db="EMBL/GenBank/DDBJ databases">
        <title>Proteomics and genomics reveal pathogen-plant mechanisms compatible with a hemibiotrophic lifestyle of Diplodia corticola.</title>
        <authorList>
            <person name="Fernandes I."/>
            <person name="De Jonge R."/>
            <person name="Van De Peer Y."/>
            <person name="Devreese B."/>
            <person name="Alves A."/>
            <person name="Esteves A.C."/>
        </authorList>
    </citation>
    <scope>NUCLEOTIDE SEQUENCE [LARGE SCALE GENOMIC DNA]</scope>
    <source>
        <strain evidence="1 2">CBS 112549</strain>
    </source>
</reference>
<keyword evidence="2" id="KW-1185">Reference proteome</keyword>
<evidence type="ECO:0000313" key="2">
    <source>
        <dbReference type="Proteomes" id="UP000183809"/>
    </source>
</evidence>
<dbReference type="SUPFAM" id="SSF51182">
    <property type="entry name" value="RmlC-like cupins"/>
    <property type="match status" value="1"/>
</dbReference>
<dbReference type="AlphaFoldDB" id="A0A1J9RRP2"/>
<dbReference type="OrthoDB" id="504210at2759"/>
<dbReference type="EMBL" id="MNUE01000018">
    <property type="protein sequence ID" value="OJD35203.1"/>
    <property type="molecule type" value="Genomic_DNA"/>
</dbReference>
<proteinExistence type="predicted"/>
<name>A0A1J9RRP2_9PEZI</name>